<dbReference type="PROSITE" id="PS50109">
    <property type="entry name" value="HIS_KIN"/>
    <property type="match status" value="1"/>
</dbReference>
<evidence type="ECO:0000259" key="9">
    <source>
        <dbReference type="PROSITE" id="PS50109"/>
    </source>
</evidence>
<evidence type="ECO:0000256" key="6">
    <source>
        <dbReference type="ARBA" id="ARBA00022777"/>
    </source>
</evidence>
<dbReference type="GO" id="GO:0004673">
    <property type="term" value="F:protein histidine kinase activity"/>
    <property type="evidence" value="ECO:0007669"/>
    <property type="project" value="UniProtKB-EC"/>
</dbReference>
<dbReference type="InterPro" id="IPR036890">
    <property type="entry name" value="HATPase_C_sf"/>
</dbReference>
<dbReference type="InterPro" id="IPR003594">
    <property type="entry name" value="HATPase_dom"/>
</dbReference>
<proteinExistence type="predicted"/>
<dbReference type="InterPro" id="IPR005467">
    <property type="entry name" value="His_kinase_dom"/>
</dbReference>
<dbReference type="GO" id="GO:0005524">
    <property type="term" value="F:ATP binding"/>
    <property type="evidence" value="ECO:0007669"/>
    <property type="project" value="UniProtKB-KW"/>
</dbReference>
<dbReference type="Gene3D" id="3.30.565.10">
    <property type="entry name" value="Histidine kinase-like ATPase, C-terminal domain"/>
    <property type="match status" value="1"/>
</dbReference>
<evidence type="ECO:0000256" key="3">
    <source>
        <dbReference type="ARBA" id="ARBA00022553"/>
    </source>
</evidence>
<dbReference type="GO" id="GO:0000160">
    <property type="term" value="P:phosphorelay signal transduction system"/>
    <property type="evidence" value="ECO:0007669"/>
    <property type="project" value="UniProtKB-KW"/>
</dbReference>
<name>A0A419T6Z4_9FIRM</name>
<feature type="domain" description="Histidine kinase" evidence="9">
    <location>
        <begin position="1"/>
        <end position="106"/>
    </location>
</feature>
<keyword evidence="3" id="KW-0597">Phosphoprotein</keyword>
<reference evidence="10 11" key="1">
    <citation type="submission" date="2016-08" db="EMBL/GenBank/DDBJ databases">
        <title>Novel Firmicutes and Novel Genomes.</title>
        <authorList>
            <person name="Poppleton D.I."/>
            <person name="Gribaldo S."/>
        </authorList>
    </citation>
    <scope>NUCLEOTIDE SEQUENCE [LARGE SCALE GENOMIC DNA]</scope>
    <source>
        <strain evidence="10 11">CTT3</strain>
    </source>
</reference>
<dbReference type="RefSeq" id="WP_120167979.1">
    <property type="nucleotide sequence ID" value="NZ_MCIB01000007.1"/>
</dbReference>
<dbReference type="PRINTS" id="PR00344">
    <property type="entry name" value="BCTRLSENSOR"/>
</dbReference>
<dbReference type="EC" id="2.7.13.3" evidence="2"/>
<evidence type="ECO:0000313" key="10">
    <source>
        <dbReference type="EMBL" id="RKD33189.1"/>
    </source>
</evidence>
<dbReference type="Pfam" id="PF02518">
    <property type="entry name" value="HATPase_c"/>
    <property type="match status" value="1"/>
</dbReference>
<gene>
    <name evidence="10" type="ORF">BET03_09755</name>
</gene>
<evidence type="ECO:0000256" key="4">
    <source>
        <dbReference type="ARBA" id="ARBA00022679"/>
    </source>
</evidence>
<organism evidence="10 11">
    <name type="scientific">Thermohalobacter berrensis</name>
    <dbReference type="NCBI Taxonomy" id="99594"/>
    <lineage>
        <taxon>Bacteria</taxon>
        <taxon>Bacillati</taxon>
        <taxon>Bacillota</taxon>
        <taxon>Tissierellia</taxon>
        <taxon>Tissierellales</taxon>
        <taxon>Thermohalobacteraceae</taxon>
        <taxon>Thermohalobacter</taxon>
    </lineage>
</organism>
<keyword evidence="5" id="KW-0547">Nucleotide-binding</keyword>
<keyword evidence="11" id="KW-1185">Reference proteome</keyword>
<dbReference type="OrthoDB" id="9797586at2"/>
<dbReference type="Proteomes" id="UP000284177">
    <property type="component" value="Unassembled WGS sequence"/>
</dbReference>
<accession>A0A419T6Z4</accession>
<comment type="caution">
    <text evidence="10">The sequence shown here is derived from an EMBL/GenBank/DDBJ whole genome shotgun (WGS) entry which is preliminary data.</text>
</comment>
<keyword evidence="4" id="KW-0808">Transferase</keyword>
<comment type="catalytic activity">
    <reaction evidence="1">
        <text>ATP + protein L-histidine = ADP + protein N-phospho-L-histidine.</text>
        <dbReference type="EC" id="2.7.13.3"/>
    </reaction>
</comment>
<dbReference type="InterPro" id="IPR004358">
    <property type="entry name" value="Sig_transdc_His_kin-like_C"/>
</dbReference>
<evidence type="ECO:0000313" key="11">
    <source>
        <dbReference type="Proteomes" id="UP000284177"/>
    </source>
</evidence>
<keyword evidence="6 10" id="KW-0418">Kinase</keyword>
<sequence>MKELSLHILDLAQNSLKADANKVIITIVEDLEKNKFIIEIEDDGKGMDKELLKIADDPFFTTRKTRKVGLGLSLMKATAERCDGNFKIESKKNKGTKVLCSLKHDHIDRPPLGNIGETIMILLNNEQSVEIFYRHYYNKKSFTFNTLEVKEMLKDVDIRTNEVLLWIKDYINENIKNLYTV</sequence>
<evidence type="ECO:0000256" key="7">
    <source>
        <dbReference type="ARBA" id="ARBA00022840"/>
    </source>
</evidence>
<dbReference type="EMBL" id="MCIB01000007">
    <property type="protein sequence ID" value="RKD33189.1"/>
    <property type="molecule type" value="Genomic_DNA"/>
</dbReference>
<protein>
    <recommendedName>
        <fullName evidence="2">histidine kinase</fullName>
        <ecNumber evidence="2">2.7.13.3</ecNumber>
    </recommendedName>
</protein>
<keyword evidence="7" id="KW-0067">ATP-binding</keyword>
<dbReference type="PANTHER" id="PTHR43065">
    <property type="entry name" value="SENSOR HISTIDINE KINASE"/>
    <property type="match status" value="1"/>
</dbReference>
<dbReference type="PANTHER" id="PTHR43065:SF10">
    <property type="entry name" value="PEROXIDE STRESS-ACTIVATED HISTIDINE KINASE MAK3"/>
    <property type="match status" value="1"/>
</dbReference>
<dbReference type="SMART" id="SM00387">
    <property type="entry name" value="HATPase_c"/>
    <property type="match status" value="1"/>
</dbReference>
<keyword evidence="8" id="KW-0902">Two-component regulatory system</keyword>
<evidence type="ECO:0000256" key="1">
    <source>
        <dbReference type="ARBA" id="ARBA00000085"/>
    </source>
</evidence>
<evidence type="ECO:0000256" key="5">
    <source>
        <dbReference type="ARBA" id="ARBA00022741"/>
    </source>
</evidence>
<evidence type="ECO:0000256" key="2">
    <source>
        <dbReference type="ARBA" id="ARBA00012438"/>
    </source>
</evidence>
<dbReference type="AlphaFoldDB" id="A0A419T6Z4"/>
<evidence type="ECO:0000256" key="8">
    <source>
        <dbReference type="ARBA" id="ARBA00023012"/>
    </source>
</evidence>
<dbReference type="SUPFAM" id="SSF55874">
    <property type="entry name" value="ATPase domain of HSP90 chaperone/DNA topoisomerase II/histidine kinase"/>
    <property type="match status" value="1"/>
</dbReference>